<dbReference type="SUPFAM" id="SSF50494">
    <property type="entry name" value="Trypsin-like serine proteases"/>
    <property type="match status" value="1"/>
</dbReference>
<keyword evidence="5" id="KW-1015">Disulfide bond</keyword>
<keyword evidence="7" id="KW-0732">Signal</keyword>
<dbReference type="GO" id="GO:0006508">
    <property type="term" value="P:proteolysis"/>
    <property type="evidence" value="ECO:0007669"/>
    <property type="project" value="UniProtKB-KW"/>
</dbReference>
<keyword evidence="10" id="KW-1185">Reference proteome</keyword>
<sequence length="308" mass="35044">MFLNYLLILILTSTDVLCEDKRFITTLMYSKLYVQQTIVNGDPATVGQIPYFVSIKRPERQYSEENILWKNLCGGSIIGVNKVLTAAHCFEDYNYHYLNNFNMLRVVAGNIKNFIIYSGKNITEPTNQWRYLNKVVIHSNFNFPNNDIALVFVNDWLYNDYITFVIPASLDIDYHRRCLVVGFGITSHGLAEAASHVLLVAWIDVLTKWQCSILWEMNMNGFICSDSALTDVARGDSGGPLVCKGTTDPAERSDRDLLVGIVSGKSFDITTLYTRVSAYRDWIARDAGFKLTSNALFCLITWFILLYV</sequence>
<accession>A0AAV1LIZ6</accession>
<organism evidence="9 10">
    <name type="scientific">Parnassius mnemosyne</name>
    <name type="common">clouded apollo</name>
    <dbReference type="NCBI Taxonomy" id="213953"/>
    <lineage>
        <taxon>Eukaryota</taxon>
        <taxon>Metazoa</taxon>
        <taxon>Ecdysozoa</taxon>
        <taxon>Arthropoda</taxon>
        <taxon>Hexapoda</taxon>
        <taxon>Insecta</taxon>
        <taxon>Pterygota</taxon>
        <taxon>Neoptera</taxon>
        <taxon>Endopterygota</taxon>
        <taxon>Lepidoptera</taxon>
        <taxon>Glossata</taxon>
        <taxon>Ditrysia</taxon>
        <taxon>Papilionoidea</taxon>
        <taxon>Papilionidae</taxon>
        <taxon>Parnassiinae</taxon>
        <taxon>Parnassini</taxon>
        <taxon>Parnassius</taxon>
        <taxon>Driopa</taxon>
    </lineage>
</organism>
<dbReference type="InterPro" id="IPR001254">
    <property type="entry name" value="Trypsin_dom"/>
</dbReference>
<dbReference type="InterPro" id="IPR009003">
    <property type="entry name" value="Peptidase_S1_PA"/>
</dbReference>
<dbReference type="PRINTS" id="PR00722">
    <property type="entry name" value="CHYMOTRYPSIN"/>
</dbReference>
<keyword evidence="2 6" id="KW-0645">Protease</keyword>
<evidence type="ECO:0000259" key="8">
    <source>
        <dbReference type="PROSITE" id="PS50240"/>
    </source>
</evidence>
<evidence type="ECO:0000256" key="3">
    <source>
        <dbReference type="ARBA" id="ARBA00022801"/>
    </source>
</evidence>
<evidence type="ECO:0000256" key="1">
    <source>
        <dbReference type="ARBA" id="ARBA00007664"/>
    </source>
</evidence>
<evidence type="ECO:0000313" key="9">
    <source>
        <dbReference type="EMBL" id="CAK1593671.1"/>
    </source>
</evidence>
<dbReference type="PROSITE" id="PS50240">
    <property type="entry name" value="TRYPSIN_DOM"/>
    <property type="match status" value="1"/>
</dbReference>
<evidence type="ECO:0000256" key="2">
    <source>
        <dbReference type="ARBA" id="ARBA00022670"/>
    </source>
</evidence>
<dbReference type="Pfam" id="PF00089">
    <property type="entry name" value="Trypsin"/>
    <property type="match status" value="1"/>
</dbReference>
<feature type="chain" id="PRO_5043863999" description="Peptidase S1 domain-containing protein" evidence="7">
    <location>
        <begin position="19"/>
        <end position="308"/>
    </location>
</feature>
<evidence type="ECO:0000256" key="7">
    <source>
        <dbReference type="SAM" id="SignalP"/>
    </source>
</evidence>
<name>A0AAV1LIZ6_9NEOP</name>
<evidence type="ECO:0000313" key="10">
    <source>
        <dbReference type="Proteomes" id="UP001314205"/>
    </source>
</evidence>
<gene>
    <name evidence="9" type="ORF">PARMNEM_LOCUS13423</name>
</gene>
<dbReference type="InterPro" id="IPR001314">
    <property type="entry name" value="Peptidase_S1A"/>
</dbReference>
<dbReference type="PROSITE" id="PS00134">
    <property type="entry name" value="TRYPSIN_HIS"/>
    <property type="match status" value="1"/>
</dbReference>
<dbReference type="Proteomes" id="UP001314205">
    <property type="component" value="Unassembled WGS sequence"/>
</dbReference>
<dbReference type="Gene3D" id="2.40.10.10">
    <property type="entry name" value="Trypsin-like serine proteases"/>
    <property type="match status" value="1"/>
</dbReference>
<evidence type="ECO:0000256" key="5">
    <source>
        <dbReference type="ARBA" id="ARBA00023157"/>
    </source>
</evidence>
<comment type="caution">
    <text evidence="9">The sequence shown here is derived from an EMBL/GenBank/DDBJ whole genome shotgun (WGS) entry which is preliminary data.</text>
</comment>
<keyword evidence="4 6" id="KW-0720">Serine protease</keyword>
<dbReference type="PANTHER" id="PTHR24276">
    <property type="entry name" value="POLYSERASE-RELATED"/>
    <property type="match status" value="1"/>
</dbReference>
<dbReference type="InterPro" id="IPR050430">
    <property type="entry name" value="Peptidase_S1"/>
</dbReference>
<evidence type="ECO:0000256" key="6">
    <source>
        <dbReference type="RuleBase" id="RU363034"/>
    </source>
</evidence>
<dbReference type="SMART" id="SM00020">
    <property type="entry name" value="Tryp_SPc"/>
    <property type="match status" value="1"/>
</dbReference>
<protein>
    <recommendedName>
        <fullName evidence="8">Peptidase S1 domain-containing protein</fullName>
    </recommendedName>
</protein>
<proteinExistence type="inferred from homology"/>
<feature type="domain" description="Peptidase S1" evidence="8">
    <location>
        <begin position="38"/>
        <end position="288"/>
    </location>
</feature>
<dbReference type="PROSITE" id="PS00135">
    <property type="entry name" value="TRYPSIN_SER"/>
    <property type="match status" value="1"/>
</dbReference>
<dbReference type="InterPro" id="IPR018114">
    <property type="entry name" value="TRYPSIN_HIS"/>
</dbReference>
<comment type="similarity">
    <text evidence="1">Belongs to the peptidase S1 family.</text>
</comment>
<feature type="signal peptide" evidence="7">
    <location>
        <begin position="1"/>
        <end position="18"/>
    </location>
</feature>
<keyword evidence="3 6" id="KW-0378">Hydrolase</keyword>
<dbReference type="InterPro" id="IPR043504">
    <property type="entry name" value="Peptidase_S1_PA_chymotrypsin"/>
</dbReference>
<evidence type="ECO:0000256" key="4">
    <source>
        <dbReference type="ARBA" id="ARBA00022825"/>
    </source>
</evidence>
<dbReference type="PANTHER" id="PTHR24276:SF98">
    <property type="entry name" value="FI18310P1-RELATED"/>
    <property type="match status" value="1"/>
</dbReference>
<dbReference type="GO" id="GO:0004252">
    <property type="term" value="F:serine-type endopeptidase activity"/>
    <property type="evidence" value="ECO:0007669"/>
    <property type="project" value="InterPro"/>
</dbReference>
<reference evidence="9 10" key="1">
    <citation type="submission" date="2023-11" db="EMBL/GenBank/DDBJ databases">
        <authorList>
            <person name="Hedman E."/>
            <person name="Englund M."/>
            <person name="Stromberg M."/>
            <person name="Nyberg Akerstrom W."/>
            <person name="Nylinder S."/>
            <person name="Jareborg N."/>
            <person name="Kallberg Y."/>
            <person name="Kronander E."/>
        </authorList>
    </citation>
    <scope>NUCLEOTIDE SEQUENCE [LARGE SCALE GENOMIC DNA]</scope>
</reference>
<dbReference type="EMBL" id="CAVLGL010000089">
    <property type="protein sequence ID" value="CAK1593671.1"/>
    <property type="molecule type" value="Genomic_DNA"/>
</dbReference>
<dbReference type="AlphaFoldDB" id="A0AAV1LIZ6"/>
<dbReference type="CDD" id="cd00190">
    <property type="entry name" value="Tryp_SPc"/>
    <property type="match status" value="1"/>
</dbReference>
<dbReference type="InterPro" id="IPR033116">
    <property type="entry name" value="TRYPSIN_SER"/>
</dbReference>